<sequence length="138" mass="16195">MASKDLRATPSTRTQSDSMLEAVACCHGLYLIQRWTDGRVLHRKQEGFMAPTYHQQQHYASLKHELRIVDPHKKVLRHQQVRREKERQRENLVTIVGADMSLYSITSKFYKTQQWEAQVLLVLLACAGKEIKIRLYKM</sequence>
<keyword evidence="2" id="KW-1185">Reference proteome</keyword>
<organism evidence="1 2">
    <name type="scientific">Phytophthora megakarya</name>
    <dbReference type="NCBI Taxonomy" id="4795"/>
    <lineage>
        <taxon>Eukaryota</taxon>
        <taxon>Sar</taxon>
        <taxon>Stramenopiles</taxon>
        <taxon>Oomycota</taxon>
        <taxon>Peronosporomycetes</taxon>
        <taxon>Peronosporales</taxon>
        <taxon>Peronosporaceae</taxon>
        <taxon>Phytophthora</taxon>
    </lineage>
</organism>
<protein>
    <submittedName>
        <fullName evidence="1">Uncharacterized protein</fullName>
    </submittedName>
</protein>
<dbReference type="EMBL" id="NBNE01003944">
    <property type="protein sequence ID" value="OWZ06482.1"/>
    <property type="molecule type" value="Genomic_DNA"/>
</dbReference>
<comment type="caution">
    <text evidence="1">The sequence shown here is derived from an EMBL/GenBank/DDBJ whole genome shotgun (WGS) entry which is preliminary data.</text>
</comment>
<proteinExistence type="predicted"/>
<gene>
    <name evidence="1" type="ORF">PHMEG_00021260</name>
</gene>
<reference evidence="2" key="1">
    <citation type="submission" date="2017-03" db="EMBL/GenBank/DDBJ databases">
        <title>Phytopthora megakarya and P. palmivora, two closely related causual agents of cacao black pod achieved similar genome size and gene model numbers by different mechanisms.</title>
        <authorList>
            <person name="Ali S."/>
            <person name="Shao J."/>
            <person name="Larry D.J."/>
            <person name="Kronmiller B."/>
            <person name="Shen D."/>
            <person name="Strem M.D."/>
            <person name="Melnick R.L."/>
            <person name="Guiltinan M.J."/>
            <person name="Tyler B.M."/>
            <person name="Meinhardt L.W."/>
            <person name="Bailey B.A."/>
        </authorList>
    </citation>
    <scope>NUCLEOTIDE SEQUENCE [LARGE SCALE GENOMIC DNA]</scope>
    <source>
        <strain evidence="2">zdho120</strain>
    </source>
</reference>
<name>A0A225VMC0_9STRA</name>
<evidence type="ECO:0000313" key="1">
    <source>
        <dbReference type="EMBL" id="OWZ06482.1"/>
    </source>
</evidence>
<dbReference type="Proteomes" id="UP000198211">
    <property type="component" value="Unassembled WGS sequence"/>
</dbReference>
<dbReference type="AlphaFoldDB" id="A0A225VMC0"/>
<accession>A0A225VMC0</accession>
<evidence type="ECO:0000313" key="2">
    <source>
        <dbReference type="Proteomes" id="UP000198211"/>
    </source>
</evidence>